<reference evidence="1" key="1">
    <citation type="journal article" date="2007" name="PLoS Biol.">
        <title>Rate of evolution in brain-expressed genes in humans and other primates.</title>
        <authorList>
            <person name="Wang H.-Y."/>
            <person name="Chien H.-C."/>
            <person name="Osada N."/>
            <person name="Hashimoto K."/>
            <person name="Sugano S."/>
            <person name="Gojobori T."/>
            <person name="Chou C.-K."/>
            <person name="Tsai S.-F."/>
            <person name="Wu C.-I."/>
            <person name="Shen C.-K.J."/>
        </authorList>
    </citation>
    <scope>NUCLEOTIDE SEQUENCE</scope>
</reference>
<evidence type="ECO:0000313" key="1">
    <source>
        <dbReference type="EMBL" id="BAE90107.1"/>
    </source>
</evidence>
<organism evidence="1">
    <name type="scientific">Macaca fascicularis</name>
    <name type="common">Crab-eating macaque</name>
    <name type="synonym">Cynomolgus monkey</name>
    <dbReference type="NCBI Taxonomy" id="9541"/>
    <lineage>
        <taxon>Eukaryota</taxon>
        <taxon>Metazoa</taxon>
        <taxon>Chordata</taxon>
        <taxon>Craniata</taxon>
        <taxon>Vertebrata</taxon>
        <taxon>Euteleostomi</taxon>
        <taxon>Mammalia</taxon>
        <taxon>Eutheria</taxon>
        <taxon>Euarchontoglires</taxon>
        <taxon>Primates</taxon>
        <taxon>Haplorrhini</taxon>
        <taxon>Catarrhini</taxon>
        <taxon>Cercopithecidae</taxon>
        <taxon>Cercopithecinae</taxon>
        <taxon>Macaca</taxon>
    </lineage>
</organism>
<dbReference type="EMBL" id="AB173045">
    <property type="protein sequence ID" value="BAE90107.1"/>
    <property type="molecule type" value="mRNA"/>
</dbReference>
<accession>I7GM45</accession>
<protein>
    <submittedName>
        <fullName evidence="1">Macaca fascicularis brain cDNA clone: QflA-20728, similar to human acyl-Coenzyme A dehydrogenase, short/branched chain(ACADSB), nuclear gene encoding mitochondrial protein, mRNA, RefSeq: NM_001609.2</fullName>
    </submittedName>
</protein>
<dbReference type="AlphaFoldDB" id="I7GM45"/>
<proteinExistence type="evidence at transcript level"/>
<name>I7GM45_MACFA</name>
<sequence length="159" mass="17969">MDLRFHMAGGGHKIMAEGKKKQVTSYMDVSRQREKERERERTCAGKLPFLKPSYLMRLTHHHENSMGKTHQHDSVLSHQVPSTICGNYGSYNMRFGWGCRAKPYHSAPGPSQISCLHISKPIIPSQQTPKVLTHFSINLKAPSPKSHLRQGKSLPPMSL</sequence>